<evidence type="ECO:0000313" key="2">
    <source>
        <dbReference type="EMBL" id="QJW93172.1"/>
    </source>
</evidence>
<feature type="chain" id="PRO_5026804757" description="FecR protein domain-containing protein" evidence="1">
    <location>
        <begin position="21"/>
        <end position="432"/>
    </location>
</feature>
<dbReference type="KEGG" id="ftj:FTUN_0677"/>
<evidence type="ECO:0000313" key="3">
    <source>
        <dbReference type="Proteomes" id="UP000503447"/>
    </source>
</evidence>
<organism evidence="2 3">
    <name type="scientific">Frigoriglobus tundricola</name>
    <dbReference type="NCBI Taxonomy" id="2774151"/>
    <lineage>
        <taxon>Bacteria</taxon>
        <taxon>Pseudomonadati</taxon>
        <taxon>Planctomycetota</taxon>
        <taxon>Planctomycetia</taxon>
        <taxon>Gemmatales</taxon>
        <taxon>Gemmataceae</taxon>
        <taxon>Frigoriglobus</taxon>
    </lineage>
</organism>
<dbReference type="AlphaFoldDB" id="A0A6M5YJM1"/>
<proteinExistence type="predicted"/>
<keyword evidence="3" id="KW-1185">Reference proteome</keyword>
<evidence type="ECO:0000256" key="1">
    <source>
        <dbReference type="SAM" id="SignalP"/>
    </source>
</evidence>
<keyword evidence="1" id="KW-0732">Signal</keyword>
<feature type="signal peptide" evidence="1">
    <location>
        <begin position="1"/>
        <end position="20"/>
    </location>
</feature>
<dbReference type="EMBL" id="CP053452">
    <property type="protein sequence ID" value="QJW93172.1"/>
    <property type="molecule type" value="Genomic_DNA"/>
</dbReference>
<gene>
    <name evidence="2" type="ORF">FTUN_0677</name>
</gene>
<sequence length="432" mass="45473">MPMRLGSIVALVLAAGAASAQPERTERTVAKVTSAAGTFSVRPANETAFKVLPAGADLSAGDLLLALPGASLESSDGSVAVKSLADYDNRSPLPILETALVLGGAQKGADLGLTLDRGRVDLTNKKPRGAAVVAVQFADQLWTITLDEPGARVAVELCGRWPSGARFRVADPKGTEKPPAPVASLVLLVLKGSARVTSGDTTVALNAPPGPAVLEWDSVTGGKAQPKKLTALPDWAEPDANLTTVGKNVAAAVEKFRAARAQDGPVAIERFLESKDPAEQRVALVTLGAQDALVELAKSLSAAKTLEEWDFGITVLRHWLGRCAGQDQRLYQTLTTARGLTPAEAKIVMQLLFGFSAAETRAPETYEVLIDYLAHEKPGIRNLSAWHLVRLVPQGKSIPYKPDGTAADAARAQAEWRKLVPAGELPPAPPKK</sequence>
<reference evidence="3" key="1">
    <citation type="submission" date="2020-05" db="EMBL/GenBank/DDBJ databases">
        <title>Frigoriglobus tundricola gen. nov., sp. nov., a psychrotolerant cellulolytic planctomycete of the family Gemmataceae with two divergent copies of 16S rRNA gene.</title>
        <authorList>
            <person name="Kulichevskaya I.S."/>
            <person name="Ivanova A.A."/>
            <person name="Naumoff D.G."/>
            <person name="Beletsky A.V."/>
            <person name="Rijpstra W.I.C."/>
            <person name="Sinninghe Damste J.S."/>
            <person name="Mardanov A.V."/>
            <person name="Ravin N.V."/>
            <person name="Dedysh S.N."/>
        </authorList>
    </citation>
    <scope>NUCLEOTIDE SEQUENCE [LARGE SCALE GENOMIC DNA]</scope>
    <source>
        <strain evidence="3">PL17</strain>
    </source>
</reference>
<protein>
    <recommendedName>
        <fullName evidence="4">FecR protein domain-containing protein</fullName>
    </recommendedName>
</protein>
<name>A0A6M5YJM1_9BACT</name>
<dbReference type="Proteomes" id="UP000503447">
    <property type="component" value="Chromosome"/>
</dbReference>
<evidence type="ECO:0008006" key="4">
    <source>
        <dbReference type="Google" id="ProtNLM"/>
    </source>
</evidence>
<accession>A0A6M5YJM1</accession>